<dbReference type="Proteomes" id="UP001159363">
    <property type="component" value="Chromosome 3"/>
</dbReference>
<proteinExistence type="predicted"/>
<keyword evidence="2" id="KW-1185">Reference proteome</keyword>
<evidence type="ECO:0000313" key="2">
    <source>
        <dbReference type="Proteomes" id="UP001159363"/>
    </source>
</evidence>
<gene>
    <name evidence="1" type="ORF">PR048_008200</name>
</gene>
<organism evidence="1 2">
    <name type="scientific">Dryococelus australis</name>
    <dbReference type="NCBI Taxonomy" id="614101"/>
    <lineage>
        <taxon>Eukaryota</taxon>
        <taxon>Metazoa</taxon>
        <taxon>Ecdysozoa</taxon>
        <taxon>Arthropoda</taxon>
        <taxon>Hexapoda</taxon>
        <taxon>Insecta</taxon>
        <taxon>Pterygota</taxon>
        <taxon>Neoptera</taxon>
        <taxon>Polyneoptera</taxon>
        <taxon>Phasmatodea</taxon>
        <taxon>Verophasmatodea</taxon>
        <taxon>Anareolatae</taxon>
        <taxon>Phasmatidae</taxon>
        <taxon>Eurycanthinae</taxon>
        <taxon>Dryococelus</taxon>
    </lineage>
</organism>
<accession>A0ABQ9HWF5</accession>
<evidence type="ECO:0000313" key="1">
    <source>
        <dbReference type="EMBL" id="KAJ8888708.1"/>
    </source>
</evidence>
<reference evidence="1 2" key="1">
    <citation type="submission" date="2023-02" db="EMBL/GenBank/DDBJ databases">
        <title>LHISI_Scaffold_Assembly.</title>
        <authorList>
            <person name="Stuart O.P."/>
            <person name="Cleave R."/>
            <person name="Magrath M.J.L."/>
            <person name="Mikheyev A.S."/>
        </authorList>
    </citation>
    <scope>NUCLEOTIDE SEQUENCE [LARGE SCALE GENOMIC DNA]</scope>
    <source>
        <strain evidence="1">Daus_M_001</strain>
        <tissue evidence="1">Leg muscle</tissue>
    </source>
</reference>
<dbReference type="PANTHER" id="PTHR19303">
    <property type="entry name" value="TRANSPOSON"/>
    <property type="match status" value="1"/>
</dbReference>
<dbReference type="InterPro" id="IPR050863">
    <property type="entry name" value="CenT-Element_Derived"/>
</dbReference>
<dbReference type="EMBL" id="JARBHB010000003">
    <property type="protein sequence ID" value="KAJ8888708.1"/>
    <property type="molecule type" value="Genomic_DNA"/>
</dbReference>
<dbReference type="PANTHER" id="PTHR19303:SF73">
    <property type="entry name" value="PROTEIN PDC2"/>
    <property type="match status" value="1"/>
</dbReference>
<comment type="caution">
    <text evidence="1">The sequence shown here is derived from an EMBL/GenBank/DDBJ whole genome shotgun (WGS) entry which is preliminary data.</text>
</comment>
<protein>
    <submittedName>
        <fullName evidence="1">Uncharacterized protein</fullName>
    </submittedName>
</protein>
<name>A0ABQ9HWF5_9NEOP</name>
<sequence>MLRIHLLIVKGRKLEDTKTLENLYEGEERYEPIIKDIAEQITFQFINKLLDLLFKNRFGIVHRAVGGESVNVQHEPTDAWKLLLPNVLSEYQPSDIFTVDEFGLFFNLLPNTIFAFKRETCHGGKQSKEWLTVLVGANIDGSEKLQLLIIGKA</sequence>